<keyword evidence="2" id="KW-1185">Reference proteome</keyword>
<comment type="caution">
    <text evidence="1">The sequence shown here is derived from an EMBL/GenBank/DDBJ whole genome shotgun (WGS) entry which is preliminary data.</text>
</comment>
<name>A0ACC0MFS8_RHOML</name>
<dbReference type="EMBL" id="CM046396">
    <property type="protein sequence ID" value="KAI8539906.1"/>
    <property type="molecule type" value="Genomic_DNA"/>
</dbReference>
<reference evidence="1" key="1">
    <citation type="submission" date="2022-02" db="EMBL/GenBank/DDBJ databases">
        <title>Plant Genome Project.</title>
        <authorList>
            <person name="Zhang R.-G."/>
        </authorList>
    </citation>
    <scope>NUCLEOTIDE SEQUENCE</scope>
    <source>
        <strain evidence="1">AT1</strain>
    </source>
</reference>
<gene>
    <name evidence="1" type="ORF">RHMOL_Rhmol09G0219200</name>
</gene>
<proteinExistence type="predicted"/>
<evidence type="ECO:0000313" key="2">
    <source>
        <dbReference type="Proteomes" id="UP001062846"/>
    </source>
</evidence>
<organism evidence="1 2">
    <name type="scientific">Rhododendron molle</name>
    <name type="common">Chinese azalea</name>
    <name type="synonym">Azalea mollis</name>
    <dbReference type="NCBI Taxonomy" id="49168"/>
    <lineage>
        <taxon>Eukaryota</taxon>
        <taxon>Viridiplantae</taxon>
        <taxon>Streptophyta</taxon>
        <taxon>Embryophyta</taxon>
        <taxon>Tracheophyta</taxon>
        <taxon>Spermatophyta</taxon>
        <taxon>Magnoliopsida</taxon>
        <taxon>eudicotyledons</taxon>
        <taxon>Gunneridae</taxon>
        <taxon>Pentapetalae</taxon>
        <taxon>asterids</taxon>
        <taxon>Ericales</taxon>
        <taxon>Ericaceae</taxon>
        <taxon>Ericoideae</taxon>
        <taxon>Rhodoreae</taxon>
        <taxon>Rhododendron</taxon>
    </lineage>
</organism>
<evidence type="ECO:0000313" key="1">
    <source>
        <dbReference type="EMBL" id="KAI8539906.1"/>
    </source>
</evidence>
<sequence>MATTRTKAVTVSLKLLIDTDAKRVLFAEAGEDFVDFLRNLLALPVGPVIRILNNRSMRRRHLRRHRKPESVRLLPAILP</sequence>
<dbReference type="Proteomes" id="UP001062846">
    <property type="component" value="Chromosome 9"/>
</dbReference>
<protein>
    <submittedName>
        <fullName evidence="1">Uncharacterized protein</fullName>
    </submittedName>
</protein>
<accession>A0ACC0MFS8</accession>